<feature type="compositionally biased region" description="Polar residues" evidence="2">
    <location>
        <begin position="900"/>
        <end position="950"/>
    </location>
</feature>
<evidence type="ECO:0000259" key="3">
    <source>
        <dbReference type="Pfam" id="PF04650"/>
    </source>
</evidence>
<feature type="compositionally biased region" description="Basic and acidic residues" evidence="2">
    <location>
        <begin position="878"/>
        <end position="897"/>
    </location>
</feature>
<evidence type="ECO:0000259" key="4">
    <source>
        <dbReference type="Pfam" id="PF17965"/>
    </source>
</evidence>
<dbReference type="AlphaFoldDB" id="A0A806A6K1"/>
<feature type="compositionally biased region" description="Polar residues" evidence="2">
    <location>
        <begin position="93"/>
        <end position="115"/>
    </location>
</feature>
<dbReference type="InterPro" id="IPR041495">
    <property type="entry name" value="Mub_B2"/>
</dbReference>
<feature type="region of interest" description="Disordered" evidence="2">
    <location>
        <begin position="48"/>
        <end position="75"/>
    </location>
</feature>
<dbReference type="KEGG" id="lga:LGAS_0943"/>
<evidence type="ECO:0000313" key="6">
    <source>
        <dbReference type="EMBL" id="ABJ60331.1"/>
    </source>
</evidence>
<sequence length="979" mass="107444">MLSRNNNHFNELKEISPRYSIRKFTVGAASVLIGMSIFGLNSQTAQADSVNENGSNKQNPAVEQESSKALTTSPSSNIKNVVVTTKNVDAQNQVSAEKSKVNTSSEQKATNTNKESNQRAELQIENTKKVIAANKDQTKQVSTADQDQAKPVAKENYSVIQHDVVANNGNTPHDSGYVQLNLGLKIENTKNINPGDYIDIDLGLPLQSGQQKTYSDGLAEKDTPVTVKDNAGKTDTIGNIATVGNIPNEFYRLSFNDHIQKYGAILLNLDLKQYSLIQRAISTVGYSHEKNGPTSYSAQNDLVIGDGAYKFTSGLSVPVKYIPQESSGAITPRIGENTWIQGRSTGINSRVWTIYPDGSFTVNDKSPLGLDGIVYFAKNFGNTATVTVYSPSNNPYFDYNYASDNEIKEQIESAFAQLKGTNNLDQIAQDNSNVGFSLNKIPENNISIVVTHSDNPEKAYSTVLKADGSKYSSDQLMTSRTYHITVNGANLGQIYSLPISFISEITKAGVDVSKPDDITKPEEDKAQIYQDQDKYEVLNNNLNNAYPILYKGIRINNPELMNYMKNNLATWIDVKDDNNPNNELVGPAAYTLNVSVVNQPTNLKPQNIANGDSSGQQLDQTILVIFQDLDENNKNILSKDLTGLSGADARYSTLSDIKALENQHYELVSDDTKGQNLKFGNQKQVFYVKFRHVLKKEKQESKSVSRNITYVDDKGNPVKGSPDGKASYVQSASFVRFPVKDLVTGVVGYSINNDGAIDTQDGTHAWKATSSNYFEKVISKDPASLGFEHVNYAVIPEETVDANTKDQEIQVIYSGTTKKPEPTKPDKPNKPEKPETPNKPDKPSEPSKPEMPSKPDKSSESKSTEPEKLIHQATSDTSKNHSESTEKEDLSRSKVALDKTSFSPLARRNTSLVNEKINTSESSKDSTNLTKNRTANSNKELPQTSSNAQQSIDDEVIGSVALSIGLIGLAGVKKRKKAR</sequence>
<dbReference type="NCBIfam" id="TIGR01168">
    <property type="entry name" value="YSIRK_signal"/>
    <property type="match status" value="1"/>
</dbReference>
<feature type="compositionally biased region" description="Basic and acidic residues" evidence="2">
    <location>
        <begin position="818"/>
        <end position="870"/>
    </location>
</feature>
<reference evidence="6 7" key="1">
    <citation type="journal article" date="2006" name="Proc. Natl. Acad. Sci. U.S.A.">
        <title>Comparative genomics of the lactic acid bacteria.</title>
        <authorList>
            <person name="Makarova K."/>
            <person name="Slesarev A."/>
            <person name="Wolf Y."/>
            <person name="Sorokin A."/>
            <person name="Mirkin B."/>
            <person name="Koonin E."/>
            <person name="Pavlov A."/>
            <person name="Pavlova N."/>
            <person name="Karamychev V."/>
            <person name="Polouchine N."/>
            <person name="Shakhova V."/>
            <person name="Grigoriev I."/>
            <person name="Lou Y."/>
            <person name="Rohksar D."/>
            <person name="Lucas S."/>
            <person name="Huang K."/>
            <person name="Goodstein D.M."/>
            <person name="Hawkins T."/>
            <person name="Plengvidhya V."/>
            <person name="Welker D."/>
            <person name="Hughes J."/>
            <person name="Goh Y."/>
            <person name="Benson A."/>
            <person name="Baldwin K."/>
            <person name="Lee J.H."/>
            <person name="Diaz-Muniz I."/>
            <person name="Dosti B."/>
            <person name="Smeianov V."/>
            <person name="Wechter W."/>
            <person name="Barabote R."/>
            <person name="Lorca G."/>
            <person name="Altermann E."/>
            <person name="Barrangou R."/>
            <person name="Ganesan B."/>
            <person name="Xie Y."/>
            <person name="Rawsthorne H."/>
            <person name="Tamir D."/>
            <person name="Parker C."/>
            <person name="Breidt F."/>
            <person name="Broadbent J."/>
            <person name="Hutkins R."/>
            <person name="O'Sullivan D."/>
            <person name="Steele J."/>
            <person name="Unlu G."/>
            <person name="Saier M."/>
            <person name="Klaenhammer T."/>
            <person name="Richardson P."/>
            <person name="Kozyavkin S."/>
            <person name="Weimer B."/>
            <person name="Mills D."/>
        </authorList>
    </citation>
    <scope>NUCLEOTIDE SEQUENCE [LARGE SCALE GENOMIC DNA]</scope>
    <source>
        <strain evidence="7">ATCC 33323 / DSM 20243 / BCRC 14619 / CIP 102991 / JCM 1131 / KCTC 3163 / NCIMB 11718 / NCTC 13722 / AM63</strain>
    </source>
</reference>
<dbReference type="Proteomes" id="UP000000664">
    <property type="component" value="Chromosome"/>
</dbReference>
<evidence type="ECO:0000313" key="7">
    <source>
        <dbReference type="Proteomes" id="UP000000664"/>
    </source>
</evidence>
<evidence type="ECO:0000256" key="1">
    <source>
        <dbReference type="ARBA" id="ARBA00022729"/>
    </source>
</evidence>
<dbReference type="InterPro" id="IPR005877">
    <property type="entry name" value="YSIRK_signal_dom"/>
</dbReference>
<evidence type="ECO:0000259" key="5">
    <source>
        <dbReference type="Pfam" id="PF17966"/>
    </source>
</evidence>
<dbReference type="InterPro" id="IPR008966">
    <property type="entry name" value="Adhesion_dom_sf"/>
</dbReference>
<protein>
    <submittedName>
        <fullName evidence="6">Adhesion exoprotein</fullName>
    </submittedName>
</protein>
<dbReference type="GeneID" id="29639695"/>
<dbReference type="Gene3D" id="2.60.40.4300">
    <property type="match status" value="1"/>
</dbReference>
<feature type="domain" description="YSIRK Gram-positive signal peptide" evidence="3">
    <location>
        <begin position="18"/>
        <end position="39"/>
    </location>
</feature>
<feature type="domain" description="Mub B2-like" evidence="5">
    <location>
        <begin position="696"/>
        <end position="815"/>
    </location>
</feature>
<dbReference type="Pfam" id="PF04650">
    <property type="entry name" value="YSIRK_signal"/>
    <property type="match status" value="1"/>
</dbReference>
<proteinExistence type="predicted"/>
<keyword evidence="1" id="KW-0732">Signal</keyword>
<dbReference type="Pfam" id="PF17966">
    <property type="entry name" value="Muc_B2"/>
    <property type="match status" value="1"/>
</dbReference>
<feature type="domain" description="Mucin binding" evidence="4">
    <location>
        <begin position="620"/>
        <end position="692"/>
    </location>
</feature>
<dbReference type="Gene3D" id="3.10.20.470">
    <property type="match status" value="1"/>
</dbReference>
<name>A0A806A6K1_LACGA</name>
<feature type="region of interest" description="Disordered" evidence="2">
    <location>
        <begin position="93"/>
        <end position="119"/>
    </location>
</feature>
<gene>
    <name evidence="6" type="ordered locus">LGAS_0943</name>
</gene>
<dbReference type="InterPro" id="IPR041558">
    <property type="entry name" value="MucBP_2"/>
</dbReference>
<evidence type="ECO:0000256" key="2">
    <source>
        <dbReference type="SAM" id="MobiDB-lite"/>
    </source>
</evidence>
<dbReference type="SUPFAM" id="SSF49401">
    <property type="entry name" value="Bacterial adhesins"/>
    <property type="match status" value="1"/>
</dbReference>
<dbReference type="RefSeq" id="WP_011678888.1">
    <property type="nucleotide sequence ID" value="NC_008530.1"/>
</dbReference>
<accession>A0A806A6K1</accession>
<dbReference type="Pfam" id="PF17965">
    <property type="entry name" value="MucBP_2"/>
    <property type="match status" value="1"/>
</dbReference>
<dbReference type="EMBL" id="CP000413">
    <property type="protein sequence ID" value="ABJ60331.1"/>
    <property type="molecule type" value="Genomic_DNA"/>
</dbReference>
<organism evidence="6 7">
    <name type="scientific">Lactobacillus gasseri (strain ATCC 33323 / DSM 20243 / BCRC 14619 / CIP 102991 / JCM 1131 / KCTC 3163 / NCIMB 11718 / NCTC 13722 / AM63)</name>
    <dbReference type="NCBI Taxonomy" id="324831"/>
    <lineage>
        <taxon>Bacteria</taxon>
        <taxon>Bacillati</taxon>
        <taxon>Bacillota</taxon>
        <taxon>Bacilli</taxon>
        <taxon>Lactobacillales</taxon>
        <taxon>Lactobacillaceae</taxon>
        <taxon>Lactobacillus</taxon>
    </lineage>
</organism>
<feature type="compositionally biased region" description="Polar residues" evidence="2">
    <location>
        <begin position="48"/>
        <end position="61"/>
    </location>
</feature>
<feature type="region of interest" description="Disordered" evidence="2">
    <location>
        <begin position="805"/>
        <end position="950"/>
    </location>
</feature>